<feature type="region of interest" description="Disordered" evidence="5">
    <location>
        <begin position="41"/>
        <end position="105"/>
    </location>
</feature>
<keyword evidence="6" id="KW-0472">Membrane</keyword>
<feature type="domain" description="RING-type" evidence="7">
    <location>
        <begin position="115"/>
        <end position="158"/>
    </location>
</feature>
<dbReference type="GO" id="GO:0008270">
    <property type="term" value="F:zinc ion binding"/>
    <property type="evidence" value="ECO:0007669"/>
    <property type="project" value="UniProtKB-KW"/>
</dbReference>
<evidence type="ECO:0000256" key="5">
    <source>
        <dbReference type="SAM" id="MobiDB-lite"/>
    </source>
</evidence>
<keyword evidence="6" id="KW-1133">Transmembrane helix</keyword>
<evidence type="ECO:0000256" key="3">
    <source>
        <dbReference type="ARBA" id="ARBA00022833"/>
    </source>
</evidence>
<evidence type="ECO:0000313" key="8">
    <source>
        <dbReference type="EMBL" id="KAL0114702.1"/>
    </source>
</evidence>
<comment type="caution">
    <text evidence="8">The sequence shown here is derived from an EMBL/GenBank/DDBJ whole genome shotgun (WGS) entry which is preliminary data.</text>
</comment>
<feature type="transmembrane region" description="Helical" evidence="6">
    <location>
        <begin position="12"/>
        <end position="32"/>
    </location>
</feature>
<reference evidence="8 9" key="1">
    <citation type="submission" date="2023-03" db="EMBL/GenBank/DDBJ databases">
        <title>High recombination rates correlate with genetic variation in Cardiocondyla obscurior ants.</title>
        <authorList>
            <person name="Errbii M."/>
        </authorList>
    </citation>
    <scope>NUCLEOTIDE SEQUENCE [LARGE SCALE GENOMIC DNA]</scope>
    <source>
        <strain evidence="8">Alpha-2009</strain>
        <tissue evidence="8">Whole body</tissue>
    </source>
</reference>
<organism evidence="8 9">
    <name type="scientific">Cardiocondyla obscurior</name>
    <dbReference type="NCBI Taxonomy" id="286306"/>
    <lineage>
        <taxon>Eukaryota</taxon>
        <taxon>Metazoa</taxon>
        <taxon>Ecdysozoa</taxon>
        <taxon>Arthropoda</taxon>
        <taxon>Hexapoda</taxon>
        <taxon>Insecta</taxon>
        <taxon>Pterygota</taxon>
        <taxon>Neoptera</taxon>
        <taxon>Endopterygota</taxon>
        <taxon>Hymenoptera</taxon>
        <taxon>Apocrita</taxon>
        <taxon>Aculeata</taxon>
        <taxon>Formicoidea</taxon>
        <taxon>Formicidae</taxon>
        <taxon>Myrmicinae</taxon>
        <taxon>Cardiocondyla</taxon>
    </lineage>
</organism>
<dbReference type="EMBL" id="JADYXP020000011">
    <property type="protein sequence ID" value="KAL0114702.1"/>
    <property type="molecule type" value="Genomic_DNA"/>
</dbReference>
<dbReference type="GO" id="GO:0061630">
    <property type="term" value="F:ubiquitin protein ligase activity"/>
    <property type="evidence" value="ECO:0007669"/>
    <property type="project" value="TreeGrafter"/>
</dbReference>
<sequence>MYRVNVMKMTYPGFVLLVGVGVGIATFLYYMFTDNNRSDGQYSYSRNRRSSEDHSGNRSWSTARETVINRRSSASTSNSKERKDNATSTERKDNATSSERKDTAPSKDDITKLICSICQFPIFESERTQLRLCKHIFHKDCIRELTKHNPGAVCPNCRTKF</sequence>
<name>A0AAW2FLA6_9HYME</name>
<keyword evidence="9" id="KW-1185">Reference proteome</keyword>
<dbReference type="SUPFAM" id="SSF57850">
    <property type="entry name" value="RING/U-box"/>
    <property type="match status" value="1"/>
</dbReference>
<evidence type="ECO:0000259" key="7">
    <source>
        <dbReference type="PROSITE" id="PS50089"/>
    </source>
</evidence>
<dbReference type="Gene3D" id="3.30.40.10">
    <property type="entry name" value="Zinc/RING finger domain, C3HC4 (zinc finger)"/>
    <property type="match status" value="1"/>
</dbReference>
<dbReference type="SMART" id="SM00184">
    <property type="entry name" value="RING"/>
    <property type="match status" value="1"/>
</dbReference>
<gene>
    <name evidence="8" type="ORF">PUN28_011779</name>
</gene>
<evidence type="ECO:0000256" key="1">
    <source>
        <dbReference type="ARBA" id="ARBA00022723"/>
    </source>
</evidence>
<dbReference type="PANTHER" id="PTHR45969">
    <property type="entry name" value="RING ZINC FINGER PROTEIN-RELATED"/>
    <property type="match status" value="1"/>
</dbReference>
<dbReference type="InterPro" id="IPR013083">
    <property type="entry name" value="Znf_RING/FYVE/PHD"/>
</dbReference>
<dbReference type="InterPro" id="IPR001841">
    <property type="entry name" value="Znf_RING"/>
</dbReference>
<evidence type="ECO:0000256" key="6">
    <source>
        <dbReference type="SAM" id="Phobius"/>
    </source>
</evidence>
<evidence type="ECO:0000256" key="2">
    <source>
        <dbReference type="ARBA" id="ARBA00022771"/>
    </source>
</evidence>
<evidence type="ECO:0000256" key="4">
    <source>
        <dbReference type="PROSITE-ProRule" id="PRU00175"/>
    </source>
</evidence>
<dbReference type="Pfam" id="PF13639">
    <property type="entry name" value="zf-RING_2"/>
    <property type="match status" value="1"/>
</dbReference>
<keyword evidence="2 4" id="KW-0863">Zinc-finger</keyword>
<protein>
    <recommendedName>
        <fullName evidence="7">RING-type domain-containing protein</fullName>
    </recommendedName>
</protein>
<evidence type="ECO:0000313" key="9">
    <source>
        <dbReference type="Proteomes" id="UP001430953"/>
    </source>
</evidence>
<accession>A0AAW2FLA6</accession>
<feature type="compositionally biased region" description="Polar residues" evidence="5">
    <location>
        <begin position="57"/>
        <end position="78"/>
    </location>
</feature>
<dbReference type="GO" id="GO:0016567">
    <property type="term" value="P:protein ubiquitination"/>
    <property type="evidence" value="ECO:0007669"/>
    <property type="project" value="TreeGrafter"/>
</dbReference>
<dbReference type="PANTHER" id="PTHR45969:SF81">
    <property type="entry name" value="OS08G0157400 PROTEIN"/>
    <property type="match status" value="1"/>
</dbReference>
<proteinExistence type="predicted"/>
<dbReference type="AlphaFoldDB" id="A0AAW2FLA6"/>
<dbReference type="CDD" id="cd16448">
    <property type="entry name" value="RING-H2"/>
    <property type="match status" value="1"/>
</dbReference>
<dbReference type="Proteomes" id="UP001430953">
    <property type="component" value="Unassembled WGS sequence"/>
</dbReference>
<keyword evidence="1" id="KW-0479">Metal-binding</keyword>
<feature type="compositionally biased region" description="Basic and acidic residues" evidence="5">
    <location>
        <begin position="79"/>
        <end position="105"/>
    </location>
</feature>
<dbReference type="PROSITE" id="PS50089">
    <property type="entry name" value="ZF_RING_2"/>
    <property type="match status" value="1"/>
</dbReference>
<keyword evidence="3" id="KW-0862">Zinc</keyword>
<keyword evidence="6" id="KW-0812">Transmembrane</keyword>